<accession>A0ABY1QMV2</accession>
<keyword evidence="2" id="KW-1185">Reference proteome</keyword>
<comment type="caution">
    <text evidence="1">The sequence shown here is derived from an EMBL/GenBank/DDBJ whole genome shotgun (WGS) entry which is preliminary data.</text>
</comment>
<proteinExistence type="predicted"/>
<dbReference type="Proteomes" id="UP001158049">
    <property type="component" value="Unassembled WGS sequence"/>
</dbReference>
<sequence>MFHAHPVTIRPRVIVVDISAQCADAAMLDAAGGAIYGAYHYDAAAPFFDANGQLSYQVYPLAVTPLRENTGFCAERALGDRHPKTGLPLAAAYLERIAERSGPPQAFPDAVLADAGQYRDAYAAVLNDCLRGGFDCLPGWVLQARRHRTLRVRQKATAAGSMAPETFLVDYLAADGSRGCFGIDMRHHVDLSRPRPACASGWSTPSEILQAVEKQFSRCADIDRAQYDAFEVPVHGRPLREGFFWASTPAEDEVLKIARAAPGSARFIVSYLNLDGEPCEVGLRLALHGAARLSGAMDWLDIVVAVEDACASYPGFDLQRYRIADVSDGVRIQREMFLPRTQSLVAERQAA</sequence>
<name>A0ABY1QMV2_9BURK</name>
<gene>
    <name evidence="1" type="ORF">SAMN06295970_12370</name>
</gene>
<reference evidence="1 2" key="1">
    <citation type="submission" date="2017-05" db="EMBL/GenBank/DDBJ databases">
        <authorList>
            <person name="Varghese N."/>
            <person name="Submissions S."/>
        </authorList>
    </citation>
    <scope>NUCLEOTIDE SEQUENCE [LARGE SCALE GENOMIC DNA]</scope>
    <source>
        <strain evidence="1 2">DSM 26001</strain>
    </source>
</reference>
<evidence type="ECO:0000313" key="2">
    <source>
        <dbReference type="Proteomes" id="UP001158049"/>
    </source>
</evidence>
<dbReference type="RefSeq" id="WP_283444689.1">
    <property type="nucleotide sequence ID" value="NZ_FXUL01000023.1"/>
</dbReference>
<protein>
    <submittedName>
        <fullName evidence="1">Uncharacterized protein</fullName>
    </submittedName>
</protein>
<organism evidence="1 2">
    <name type="scientific">Noviherbaspirillum suwonense</name>
    <dbReference type="NCBI Taxonomy" id="1224511"/>
    <lineage>
        <taxon>Bacteria</taxon>
        <taxon>Pseudomonadati</taxon>
        <taxon>Pseudomonadota</taxon>
        <taxon>Betaproteobacteria</taxon>
        <taxon>Burkholderiales</taxon>
        <taxon>Oxalobacteraceae</taxon>
        <taxon>Noviherbaspirillum</taxon>
    </lineage>
</organism>
<evidence type="ECO:0000313" key="1">
    <source>
        <dbReference type="EMBL" id="SMP75814.1"/>
    </source>
</evidence>
<dbReference type="EMBL" id="FXUL01000023">
    <property type="protein sequence ID" value="SMP75814.1"/>
    <property type="molecule type" value="Genomic_DNA"/>
</dbReference>